<reference evidence="2 3" key="1">
    <citation type="submission" date="2020-02" db="EMBL/GenBank/DDBJ databases">
        <authorList>
            <person name="Zheng R.K."/>
            <person name="Sun C.M."/>
        </authorList>
    </citation>
    <scope>NUCLEOTIDE SEQUENCE [LARGE SCALE GENOMIC DNA]</scope>
    <source>
        <strain evidence="3">zrk23</strain>
    </source>
</reference>
<evidence type="ECO:0000256" key="1">
    <source>
        <dbReference type="SAM" id="SignalP"/>
    </source>
</evidence>
<evidence type="ECO:0008006" key="4">
    <source>
        <dbReference type="Google" id="ProtNLM"/>
    </source>
</evidence>
<gene>
    <name evidence="2" type="ORF">G5C33_06985</name>
</gene>
<dbReference type="Proteomes" id="UP000501568">
    <property type="component" value="Chromosome"/>
</dbReference>
<accession>A0A6G6Y3T0</accession>
<feature type="chain" id="PRO_5026116058" description="TonB C-terminal domain-containing protein" evidence="1">
    <location>
        <begin position="19"/>
        <end position="136"/>
    </location>
</feature>
<evidence type="ECO:0000313" key="2">
    <source>
        <dbReference type="EMBL" id="QIG79560.1"/>
    </source>
</evidence>
<keyword evidence="3" id="KW-1185">Reference proteome</keyword>
<sequence>MSRLAALLLMTGGFTAPAPPPQQTATIDWSSLPDLPYRAPPRLSRDMHDFAFREARSRSCPIADPNSGQWRMQVDIAVLVDGSGVVRVAVPRAIDCPTVEQYAAGLATAFAQNNLLPRESRTPQWYRTSLSFAWPQ</sequence>
<protein>
    <recommendedName>
        <fullName evidence="4">TonB C-terminal domain-containing protein</fullName>
    </recommendedName>
</protein>
<dbReference type="AlphaFoldDB" id="A0A6G6Y3T0"/>
<feature type="signal peptide" evidence="1">
    <location>
        <begin position="1"/>
        <end position="18"/>
    </location>
</feature>
<evidence type="ECO:0000313" key="3">
    <source>
        <dbReference type="Proteomes" id="UP000501568"/>
    </source>
</evidence>
<name>A0A6G6Y3T0_9SPHN</name>
<proteinExistence type="predicted"/>
<organism evidence="2 3">
    <name type="scientific">Stakelama tenebrarum</name>
    <dbReference type="NCBI Taxonomy" id="2711215"/>
    <lineage>
        <taxon>Bacteria</taxon>
        <taxon>Pseudomonadati</taxon>
        <taxon>Pseudomonadota</taxon>
        <taxon>Alphaproteobacteria</taxon>
        <taxon>Sphingomonadales</taxon>
        <taxon>Sphingomonadaceae</taxon>
        <taxon>Stakelama</taxon>
    </lineage>
</organism>
<keyword evidence="1" id="KW-0732">Signal</keyword>
<dbReference type="KEGG" id="spzr:G5C33_06985"/>
<dbReference type="RefSeq" id="WP_165326560.1">
    <property type="nucleotide sequence ID" value="NZ_CP049109.1"/>
</dbReference>
<dbReference type="EMBL" id="CP049109">
    <property type="protein sequence ID" value="QIG79560.1"/>
    <property type="molecule type" value="Genomic_DNA"/>
</dbReference>